<keyword evidence="3" id="KW-1185">Reference proteome</keyword>
<reference evidence="2" key="1">
    <citation type="submission" date="2021-04" db="EMBL/GenBank/DDBJ databases">
        <title>Genome based classification of Actinospica acidithermotolerans sp. nov., an actinobacterium isolated from an Indonesian hot spring.</title>
        <authorList>
            <person name="Kusuma A.B."/>
            <person name="Putra K.E."/>
            <person name="Nafisah S."/>
            <person name="Loh J."/>
            <person name="Nouioui I."/>
            <person name="Goodfellow M."/>
        </authorList>
    </citation>
    <scope>NUCLEOTIDE SEQUENCE</scope>
    <source>
        <strain evidence="2">CSCA 57</strain>
    </source>
</reference>
<gene>
    <name evidence="2" type="ORF">KDL01_25030</name>
</gene>
<feature type="transmembrane region" description="Helical" evidence="1">
    <location>
        <begin position="64"/>
        <end position="91"/>
    </location>
</feature>
<name>A0A941ERB9_9ACTN</name>
<proteinExistence type="predicted"/>
<sequence>MTSKEDEDDGDAVFCRALCQGTWSGALTGALGSAVILANAQTQPGTPVVSAVGGTVAATLVFGAIGYVVGALLGFTCALIPACVLALAAGFFRRHERLALLGPAVAGLALQILVLRWDTEDTAFEMYAIFSMPAAIGTVLAMAATPYALTGRGFRLRLPRIAGLPRGCRGRACCRIWRISPE</sequence>
<dbReference type="Proteomes" id="UP000675781">
    <property type="component" value="Unassembled WGS sequence"/>
</dbReference>
<protein>
    <submittedName>
        <fullName evidence="2">Uncharacterized protein</fullName>
    </submittedName>
</protein>
<dbReference type="RefSeq" id="WP_212531043.1">
    <property type="nucleotide sequence ID" value="NZ_JAGSOG010000149.1"/>
</dbReference>
<feature type="transmembrane region" description="Helical" evidence="1">
    <location>
        <begin position="127"/>
        <end position="150"/>
    </location>
</feature>
<evidence type="ECO:0000256" key="1">
    <source>
        <dbReference type="SAM" id="Phobius"/>
    </source>
</evidence>
<feature type="transmembrane region" description="Helical" evidence="1">
    <location>
        <begin position="98"/>
        <end position="115"/>
    </location>
</feature>
<keyword evidence="1" id="KW-0472">Membrane</keyword>
<accession>A0A941ERB9</accession>
<organism evidence="2 3">
    <name type="scientific">Actinospica durhamensis</name>
    <dbReference type="NCBI Taxonomy" id="1508375"/>
    <lineage>
        <taxon>Bacteria</taxon>
        <taxon>Bacillati</taxon>
        <taxon>Actinomycetota</taxon>
        <taxon>Actinomycetes</taxon>
        <taxon>Catenulisporales</taxon>
        <taxon>Actinospicaceae</taxon>
        <taxon>Actinospica</taxon>
    </lineage>
</organism>
<evidence type="ECO:0000313" key="2">
    <source>
        <dbReference type="EMBL" id="MBR7836567.1"/>
    </source>
</evidence>
<evidence type="ECO:0000313" key="3">
    <source>
        <dbReference type="Proteomes" id="UP000675781"/>
    </source>
</evidence>
<keyword evidence="1" id="KW-0812">Transmembrane</keyword>
<dbReference type="EMBL" id="JAGSOG010000149">
    <property type="protein sequence ID" value="MBR7836567.1"/>
    <property type="molecule type" value="Genomic_DNA"/>
</dbReference>
<keyword evidence="1" id="KW-1133">Transmembrane helix</keyword>
<comment type="caution">
    <text evidence="2">The sequence shown here is derived from an EMBL/GenBank/DDBJ whole genome shotgun (WGS) entry which is preliminary data.</text>
</comment>
<dbReference type="AlphaFoldDB" id="A0A941ERB9"/>